<evidence type="ECO:0000313" key="1">
    <source>
        <dbReference type="EMBL" id="SEW10198.1"/>
    </source>
</evidence>
<proteinExistence type="predicted"/>
<evidence type="ECO:0000313" key="2">
    <source>
        <dbReference type="Proteomes" id="UP000183275"/>
    </source>
</evidence>
<name>A0A1I0P7Y8_9EURY</name>
<organism evidence="1 2">
    <name type="scientific">Natrinema salifodinae</name>
    <dbReference type="NCBI Taxonomy" id="1202768"/>
    <lineage>
        <taxon>Archaea</taxon>
        <taxon>Methanobacteriati</taxon>
        <taxon>Methanobacteriota</taxon>
        <taxon>Stenosarchaea group</taxon>
        <taxon>Halobacteria</taxon>
        <taxon>Halobacteriales</taxon>
        <taxon>Natrialbaceae</taxon>
        <taxon>Natrinema</taxon>
    </lineage>
</organism>
<accession>A0A1I0P7Y8</accession>
<reference evidence="2" key="1">
    <citation type="submission" date="2016-10" db="EMBL/GenBank/DDBJ databases">
        <authorList>
            <person name="Varghese N."/>
        </authorList>
    </citation>
    <scope>NUCLEOTIDE SEQUENCE [LARGE SCALE GENOMIC DNA]</scope>
    <source>
        <strain evidence="2">CGMCC 1.12284</strain>
    </source>
</reference>
<sequence>MADNEIRWALWDAFEHIYQVSQDYDTSYSAIRIILHDDVNVELDDSGDASDFYDNSDGVLEQWHDNFEDYTDADKGNHLLLDERHEYSDAARVTEIGSDYEPAFEQRRSAVIGVGGNPEIARGLAVMEALHNLIDSESVSEVQDMIDSGGHMHEHDLGTLQFGPDYDGEVTPMACLYTGGEGSEVWEKYNEGRDVTYHVEHGQCSVDRDYWNGEYTVIPSECTIDAVKYTRDALYSL</sequence>
<gene>
    <name evidence="1" type="ORF">SAMN05216285_2235</name>
</gene>
<dbReference type="RefSeq" id="WP_049992244.1">
    <property type="nucleotide sequence ID" value="NZ_FOIS01000003.1"/>
</dbReference>
<protein>
    <submittedName>
        <fullName evidence="1">Uncharacterized protein</fullName>
    </submittedName>
</protein>
<dbReference type="EMBL" id="FOIS01000003">
    <property type="protein sequence ID" value="SEW10198.1"/>
    <property type="molecule type" value="Genomic_DNA"/>
</dbReference>
<dbReference type="Proteomes" id="UP000183275">
    <property type="component" value="Unassembled WGS sequence"/>
</dbReference>
<keyword evidence="2" id="KW-1185">Reference proteome</keyword>
<dbReference type="AlphaFoldDB" id="A0A1I0P7Y8"/>